<dbReference type="AlphaFoldDB" id="X0UFB6"/>
<reference evidence="1" key="1">
    <citation type="journal article" date="2014" name="Front. Microbiol.">
        <title>High frequency of phylogenetically diverse reductive dehalogenase-homologous genes in deep subseafloor sedimentary metagenomes.</title>
        <authorList>
            <person name="Kawai M."/>
            <person name="Futagami T."/>
            <person name="Toyoda A."/>
            <person name="Takaki Y."/>
            <person name="Nishi S."/>
            <person name="Hori S."/>
            <person name="Arai W."/>
            <person name="Tsubouchi T."/>
            <person name="Morono Y."/>
            <person name="Uchiyama I."/>
            <person name="Ito T."/>
            <person name="Fujiyama A."/>
            <person name="Inagaki F."/>
            <person name="Takami H."/>
        </authorList>
    </citation>
    <scope>NUCLEOTIDE SEQUENCE</scope>
    <source>
        <strain evidence="1">Expedition CK06-06</strain>
    </source>
</reference>
<name>X0UFB6_9ZZZZ</name>
<gene>
    <name evidence="1" type="ORF">S01H1_45999</name>
</gene>
<sequence>MPNICKICTHPRLQEINADIISQRISMREIANKYATDDHNVSYSGVRYHKKHHL</sequence>
<feature type="non-terminal residue" evidence="1">
    <location>
        <position position="54"/>
    </location>
</feature>
<protein>
    <submittedName>
        <fullName evidence="1">Uncharacterized protein</fullName>
    </submittedName>
</protein>
<evidence type="ECO:0000313" key="1">
    <source>
        <dbReference type="EMBL" id="GAG04439.1"/>
    </source>
</evidence>
<proteinExistence type="predicted"/>
<organism evidence="1">
    <name type="scientific">marine sediment metagenome</name>
    <dbReference type="NCBI Taxonomy" id="412755"/>
    <lineage>
        <taxon>unclassified sequences</taxon>
        <taxon>metagenomes</taxon>
        <taxon>ecological metagenomes</taxon>
    </lineage>
</organism>
<accession>X0UFB6</accession>
<comment type="caution">
    <text evidence="1">The sequence shown here is derived from an EMBL/GenBank/DDBJ whole genome shotgun (WGS) entry which is preliminary data.</text>
</comment>
<dbReference type="EMBL" id="BARS01029432">
    <property type="protein sequence ID" value="GAG04439.1"/>
    <property type="molecule type" value="Genomic_DNA"/>
</dbReference>